<sequence>MRWRARGFSLLELTLVVIVVVLLIRFAIDRLLPLRIEAERVAVAQVVGGLRSALGLEAARRVVSGGVQALAALDGGNPMLLLQQVPQGYVGEAERVDPAALPPGAWAFERASGILIYRVRFAEHFRGGGPGPPHIRFRVRLVYEDVDGDGRFAAGEDLPQGLDLVALEPYTWLKD</sequence>
<name>A0A3N1Y6N2_9GAMM</name>
<evidence type="ECO:0000313" key="2">
    <source>
        <dbReference type="EMBL" id="ROR34201.1"/>
    </source>
</evidence>
<keyword evidence="3" id="KW-1185">Reference proteome</keyword>
<evidence type="ECO:0000313" key="3">
    <source>
        <dbReference type="Proteomes" id="UP000276634"/>
    </source>
</evidence>
<organism evidence="2 3">
    <name type="scientific">Inmirania thermothiophila</name>
    <dbReference type="NCBI Taxonomy" id="1750597"/>
    <lineage>
        <taxon>Bacteria</taxon>
        <taxon>Pseudomonadati</taxon>
        <taxon>Pseudomonadota</taxon>
        <taxon>Gammaproteobacteria</taxon>
        <taxon>Chromatiales</taxon>
        <taxon>Ectothiorhodospiraceae</taxon>
        <taxon>Inmirania</taxon>
    </lineage>
</organism>
<protein>
    <recommendedName>
        <fullName evidence="4">Prepilin-type N-terminal cleavage/methylation domain-containing protein</fullName>
    </recommendedName>
</protein>
<dbReference type="Proteomes" id="UP000276634">
    <property type="component" value="Unassembled WGS sequence"/>
</dbReference>
<dbReference type="AlphaFoldDB" id="A0A3N1Y6N2"/>
<comment type="caution">
    <text evidence="2">The sequence shown here is derived from an EMBL/GenBank/DDBJ whole genome shotgun (WGS) entry which is preliminary data.</text>
</comment>
<gene>
    <name evidence="2" type="ORF">EDC57_0097</name>
</gene>
<dbReference type="OrthoDB" id="5405523at2"/>
<keyword evidence="1" id="KW-0472">Membrane</keyword>
<keyword evidence="1" id="KW-0812">Transmembrane</keyword>
<dbReference type="RefSeq" id="WP_123399180.1">
    <property type="nucleotide sequence ID" value="NZ_RJVI01000001.1"/>
</dbReference>
<dbReference type="EMBL" id="RJVI01000001">
    <property type="protein sequence ID" value="ROR34201.1"/>
    <property type="molecule type" value="Genomic_DNA"/>
</dbReference>
<keyword evidence="1" id="KW-1133">Transmembrane helix</keyword>
<reference evidence="2 3" key="1">
    <citation type="submission" date="2018-11" db="EMBL/GenBank/DDBJ databases">
        <title>Genomic Encyclopedia of Type Strains, Phase IV (KMG-IV): sequencing the most valuable type-strain genomes for metagenomic binning, comparative biology and taxonomic classification.</title>
        <authorList>
            <person name="Goeker M."/>
        </authorList>
    </citation>
    <scope>NUCLEOTIDE SEQUENCE [LARGE SCALE GENOMIC DNA]</scope>
    <source>
        <strain evidence="2 3">DSM 100275</strain>
    </source>
</reference>
<proteinExistence type="predicted"/>
<feature type="transmembrane region" description="Helical" evidence="1">
    <location>
        <begin position="7"/>
        <end position="28"/>
    </location>
</feature>
<evidence type="ECO:0008006" key="4">
    <source>
        <dbReference type="Google" id="ProtNLM"/>
    </source>
</evidence>
<accession>A0A3N1Y6N2</accession>
<evidence type="ECO:0000256" key="1">
    <source>
        <dbReference type="SAM" id="Phobius"/>
    </source>
</evidence>